<dbReference type="Proteomes" id="UP000204225">
    <property type="component" value="Segment"/>
</dbReference>
<protein>
    <submittedName>
        <fullName evidence="1">Uncharacterized protein</fullName>
    </submittedName>
</protein>
<keyword evidence="2" id="KW-1185">Reference proteome</keyword>
<name>A0AC59EWK3_9VIRU</name>
<sequence>MNNLFISISGIIFVTSLLGLIGKFFDISPHYYVPFMVWFIALFLFNIFLEKKHVNVFMGEVK</sequence>
<gene>
    <name evidence="1" type="ORF">PGCG_00021</name>
</gene>
<proteinExistence type="predicted"/>
<dbReference type="EMBL" id="KC662249">
    <property type="protein sequence ID" value="AGM15333.1"/>
    <property type="molecule type" value="Genomic_DNA"/>
</dbReference>
<evidence type="ECO:0000313" key="1">
    <source>
        <dbReference type="EMBL" id="AGM15333.1"/>
    </source>
</evidence>
<reference evidence="1 2" key="1">
    <citation type="journal article" date="2013" name="Proc. Natl. Acad. Sci. U.S.A.">
        <title>Genome of Phaeocystis globosa virus PgV-16T highlights the common ancestry of the largest known DNA viruses infecting eukaryotes.</title>
        <authorList>
            <person name="Santini S."/>
            <person name="Jeudy S."/>
            <person name="Bartoli J."/>
            <person name="Poirot O."/>
            <person name="Lescot M."/>
            <person name="Abergel C."/>
            <person name="Barbe V."/>
            <person name="Wommack K.E."/>
            <person name="Noordeloos A.A."/>
            <person name="Brussaard C.P."/>
            <person name="Claverie J.M."/>
        </authorList>
    </citation>
    <scope>NUCLEOTIDE SEQUENCE [LARGE SCALE GENOMIC DNA]</scope>
    <source>
        <strain evidence="1 2">16T</strain>
    </source>
</reference>
<organism evidence="1 2">
    <name type="scientific">Phaeocystis globosa virus PgV-16T</name>
    <dbReference type="NCBI Taxonomy" id="3071227"/>
    <lineage>
        <taxon>Viruses</taxon>
        <taxon>Varidnaviria</taxon>
        <taxon>Bamfordvirae</taxon>
        <taxon>Nucleocytoviricota</taxon>
        <taxon>Megaviricetes</taxon>
        <taxon>Imitervirales</taxon>
        <taxon>Mesomimiviridae</taxon>
        <taxon>Tethysvirus</taxon>
        <taxon>Tethysvirus hollandense</taxon>
    </lineage>
</organism>
<evidence type="ECO:0000313" key="2">
    <source>
        <dbReference type="Proteomes" id="UP000204225"/>
    </source>
</evidence>
<accession>A0AC59EWK3</accession>